<dbReference type="EMBL" id="VIKS01000009">
    <property type="protein sequence ID" value="TQV86863.1"/>
    <property type="molecule type" value="Genomic_DNA"/>
</dbReference>
<evidence type="ECO:0000256" key="1">
    <source>
        <dbReference type="ARBA" id="ARBA00022448"/>
    </source>
</evidence>
<dbReference type="Pfam" id="PF00005">
    <property type="entry name" value="ABC_tran"/>
    <property type="match status" value="1"/>
</dbReference>
<protein>
    <submittedName>
        <fullName evidence="6">ABC transporter ATP-binding protein</fullName>
    </submittedName>
</protein>
<dbReference type="GO" id="GO:0016887">
    <property type="term" value="F:ATP hydrolysis activity"/>
    <property type="evidence" value="ECO:0007669"/>
    <property type="project" value="InterPro"/>
</dbReference>
<keyword evidence="1" id="KW-0813">Transport</keyword>
<dbReference type="Gene3D" id="3.40.50.300">
    <property type="entry name" value="P-loop containing nucleotide triphosphate hydrolases"/>
    <property type="match status" value="1"/>
</dbReference>
<dbReference type="GO" id="GO:1902495">
    <property type="term" value="C:transmembrane transporter complex"/>
    <property type="evidence" value="ECO:0007669"/>
    <property type="project" value="UniProtKB-ARBA"/>
</dbReference>
<dbReference type="InterPro" id="IPR027417">
    <property type="entry name" value="P-loop_NTPase"/>
</dbReference>
<dbReference type="InterPro" id="IPR017871">
    <property type="entry name" value="ABC_transporter-like_CS"/>
</dbReference>
<dbReference type="InterPro" id="IPR003439">
    <property type="entry name" value="ABC_transporter-like_ATP-bd"/>
</dbReference>
<dbReference type="GO" id="GO:0022857">
    <property type="term" value="F:transmembrane transporter activity"/>
    <property type="evidence" value="ECO:0007669"/>
    <property type="project" value="TreeGrafter"/>
</dbReference>
<organism evidence="6 7">
    <name type="scientific">Aliikangiella coralliicola</name>
    <dbReference type="NCBI Taxonomy" id="2592383"/>
    <lineage>
        <taxon>Bacteria</taxon>
        <taxon>Pseudomonadati</taxon>
        <taxon>Pseudomonadota</taxon>
        <taxon>Gammaproteobacteria</taxon>
        <taxon>Oceanospirillales</taxon>
        <taxon>Pleioneaceae</taxon>
        <taxon>Aliikangiella</taxon>
    </lineage>
</organism>
<dbReference type="InterPro" id="IPR017911">
    <property type="entry name" value="MacB-like_ATP-bd"/>
</dbReference>
<evidence type="ECO:0000259" key="5">
    <source>
        <dbReference type="PROSITE" id="PS50893"/>
    </source>
</evidence>
<comment type="similarity">
    <text evidence="4">Belongs to the ABC transporter superfamily. Macrolide exporter (TC 3.A.1.122) family.</text>
</comment>
<evidence type="ECO:0000313" key="6">
    <source>
        <dbReference type="EMBL" id="TQV86863.1"/>
    </source>
</evidence>
<accession>A0A545UBR0</accession>
<dbReference type="PROSITE" id="PS00211">
    <property type="entry name" value="ABC_TRANSPORTER_1"/>
    <property type="match status" value="1"/>
</dbReference>
<evidence type="ECO:0000256" key="3">
    <source>
        <dbReference type="ARBA" id="ARBA00022840"/>
    </source>
</evidence>
<evidence type="ECO:0000313" key="7">
    <source>
        <dbReference type="Proteomes" id="UP000315439"/>
    </source>
</evidence>
<dbReference type="Proteomes" id="UP000315439">
    <property type="component" value="Unassembled WGS sequence"/>
</dbReference>
<dbReference type="PROSITE" id="PS50893">
    <property type="entry name" value="ABC_TRANSPORTER_2"/>
    <property type="match status" value="1"/>
</dbReference>
<dbReference type="SUPFAM" id="SSF52540">
    <property type="entry name" value="P-loop containing nucleoside triphosphate hydrolases"/>
    <property type="match status" value="1"/>
</dbReference>
<dbReference type="CDD" id="cd03255">
    <property type="entry name" value="ABC_MJ0796_LolCDE_FtsE"/>
    <property type="match status" value="1"/>
</dbReference>
<feature type="domain" description="ABC transporter" evidence="5">
    <location>
        <begin position="8"/>
        <end position="246"/>
    </location>
</feature>
<dbReference type="AlphaFoldDB" id="A0A545UBR0"/>
<dbReference type="InterPro" id="IPR003593">
    <property type="entry name" value="AAA+_ATPase"/>
</dbReference>
<gene>
    <name evidence="6" type="ORF">FLL46_13685</name>
</gene>
<evidence type="ECO:0000256" key="4">
    <source>
        <dbReference type="ARBA" id="ARBA00038388"/>
    </source>
</evidence>
<dbReference type="PANTHER" id="PTHR24220">
    <property type="entry name" value="IMPORT ATP-BINDING PROTEIN"/>
    <property type="match status" value="1"/>
</dbReference>
<dbReference type="PANTHER" id="PTHR24220:SF648">
    <property type="entry name" value="ABC TRANSPORTER ATP-BINDING PROTEIN YTRE"/>
    <property type="match status" value="1"/>
</dbReference>
<dbReference type="SMART" id="SM00382">
    <property type="entry name" value="AAA"/>
    <property type="match status" value="1"/>
</dbReference>
<dbReference type="GO" id="GO:0005886">
    <property type="term" value="C:plasma membrane"/>
    <property type="evidence" value="ECO:0007669"/>
    <property type="project" value="TreeGrafter"/>
</dbReference>
<keyword evidence="3 6" id="KW-0067">ATP-binding</keyword>
<dbReference type="InterPro" id="IPR015854">
    <property type="entry name" value="ABC_transpr_LolD-like"/>
</dbReference>
<comment type="caution">
    <text evidence="6">The sequence shown here is derived from an EMBL/GenBank/DDBJ whole genome shotgun (WGS) entry which is preliminary data.</text>
</comment>
<proteinExistence type="inferred from homology"/>
<keyword evidence="2" id="KW-0547">Nucleotide-binding</keyword>
<dbReference type="RefSeq" id="WP_142894288.1">
    <property type="nucleotide sequence ID" value="NZ_ML660165.1"/>
</dbReference>
<name>A0A545UBR0_9GAMM</name>
<dbReference type="GO" id="GO:0005524">
    <property type="term" value="F:ATP binding"/>
    <property type="evidence" value="ECO:0007669"/>
    <property type="project" value="UniProtKB-KW"/>
</dbReference>
<dbReference type="OrthoDB" id="9801477at2"/>
<reference evidence="6 7" key="1">
    <citation type="submission" date="2019-07" db="EMBL/GenBank/DDBJ databases">
        <title>Draft genome for Aliikangiella sp. M105.</title>
        <authorList>
            <person name="Wang G."/>
        </authorList>
    </citation>
    <scope>NUCLEOTIDE SEQUENCE [LARGE SCALE GENOMIC DNA]</scope>
    <source>
        <strain evidence="6 7">M105</strain>
    </source>
</reference>
<keyword evidence="7" id="KW-1185">Reference proteome</keyword>
<sequence length="258" mass="27726">MTKNQPIIEIKNLSKVFPGEGVTTSALEQVNLSINQGDYLSIQGPSGGGKSTLLSIIGLLDKPSSGDYTISGVEVSQLSQAQIAKVRNKEIGFIFQDFNLIGDMTVWQNVELPLIYRGVKKAERHPLVQQVLEKVNMLEHARHLPTQLSGGQQQRVAVARAIVGSPSLLLADEPTGNLDSKNGDSVMQLLAELNRDGVTICMVTHDSRYANFAKRVVQLVDGQLAESSDQSHLASVTSGTVSESVTPHSVVIATAEVS</sequence>
<evidence type="ECO:0000256" key="2">
    <source>
        <dbReference type="ARBA" id="ARBA00022741"/>
    </source>
</evidence>
<dbReference type="FunFam" id="3.40.50.300:FF:000032">
    <property type="entry name" value="Export ABC transporter ATP-binding protein"/>
    <property type="match status" value="1"/>
</dbReference>